<feature type="domain" description="HTH hxlR-type" evidence="4">
    <location>
        <begin position="18"/>
        <end position="109"/>
    </location>
</feature>
<evidence type="ECO:0000256" key="1">
    <source>
        <dbReference type="ARBA" id="ARBA00023015"/>
    </source>
</evidence>
<sequence length="109" mass="12091">MEAEGRSGEAARRAPTPQPVADLLDLFCRRWSLRILWELRDGGSMTSRALRAACGGVSAGVLQQRLDELRAADIVTVNGGYRLTPEGLDLLARMAPLEEWAEAWARRRD</sequence>
<accession>A0A346XV32</accession>
<evidence type="ECO:0000256" key="2">
    <source>
        <dbReference type="ARBA" id="ARBA00023125"/>
    </source>
</evidence>
<dbReference type="InterPro" id="IPR036390">
    <property type="entry name" value="WH_DNA-bd_sf"/>
</dbReference>
<dbReference type="KEGG" id="euz:DVS28_a1380"/>
<keyword evidence="3" id="KW-0804">Transcription</keyword>
<dbReference type="GO" id="GO:0003677">
    <property type="term" value="F:DNA binding"/>
    <property type="evidence" value="ECO:0007669"/>
    <property type="project" value="UniProtKB-KW"/>
</dbReference>
<dbReference type="EMBL" id="CP031165">
    <property type="protein sequence ID" value="AXV06079.1"/>
    <property type="molecule type" value="Genomic_DNA"/>
</dbReference>
<dbReference type="RefSeq" id="WP_114590786.1">
    <property type="nucleotide sequence ID" value="NZ_CP031165.1"/>
</dbReference>
<evidence type="ECO:0000313" key="6">
    <source>
        <dbReference type="Proteomes" id="UP000264006"/>
    </source>
</evidence>
<keyword evidence="2" id="KW-0238">DNA-binding</keyword>
<dbReference type="Gene3D" id="1.10.10.10">
    <property type="entry name" value="Winged helix-like DNA-binding domain superfamily/Winged helix DNA-binding domain"/>
    <property type="match status" value="1"/>
</dbReference>
<dbReference type="PANTHER" id="PTHR33204">
    <property type="entry name" value="TRANSCRIPTIONAL REGULATOR, MARR FAMILY"/>
    <property type="match status" value="1"/>
</dbReference>
<dbReference type="PANTHER" id="PTHR33204:SF37">
    <property type="entry name" value="HTH-TYPE TRANSCRIPTIONAL REGULATOR YODB"/>
    <property type="match status" value="1"/>
</dbReference>
<evidence type="ECO:0000256" key="3">
    <source>
        <dbReference type="ARBA" id="ARBA00023163"/>
    </source>
</evidence>
<proteinExistence type="predicted"/>
<evidence type="ECO:0000259" key="4">
    <source>
        <dbReference type="PROSITE" id="PS51118"/>
    </source>
</evidence>
<dbReference type="AlphaFoldDB" id="A0A346XV32"/>
<reference evidence="5 6" key="1">
    <citation type="submission" date="2018-09" db="EMBL/GenBank/DDBJ databases">
        <title>Complete genome sequence of Euzebya sp. DY32-46 isolated from seawater of Pacific Ocean.</title>
        <authorList>
            <person name="Xu L."/>
            <person name="Wu Y.-H."/>
            <person name="Xu X.-W."/>
        </authorList>
    </citation>
    <scope>NUCLEOTIDE SEQUENCE [LARGE SCALE GENOMIC DNA]</scope>
    <source>
        <strain evidence="5 6">DY32-46</strain>
    </source>
</reference>
<dbReference type="PROSITE" id="PS51118">
    <property type="entry name" value="HTH_HXLR"/>
    <property type="match status" value="1"/>
</dbReference>
<dbReference type="InterPro" id="IPR036388">
    <property type="entry name" value="WH-like_DNA-bd_sf"/>
</dbReference>
<keyword evidence="6" id="KW-1185">Reference proteome</keyword>
<evidence type="ECO:0000313" key="5">
    <source>
        <dbReference type="EMBL" id="AXV06079.1"/>
    </source>
</evidence>
<dbReference type="Pfam" id="PF01638">
    <property type="entry name" value="HxlR"/>
    <property type="match status" value="1"/>
</dbReference>
<name>A0A346XV32_9ACTN</name>
<dbReference type="SUPFAM" id="SSF46785">
    <property type="entry name" value="Winged helix' DNA-binding domain"/>
    <property type="match status" value="1"/>
</dbReference>
<dbReference type="Proteomes" id="UP000264006">
    <property type="component" value="Chromosome"/>
</dbReference>
<keyword evidence="1" id="KW-0805">Transcription regulation</keyword>
<gene>
    <name evidence="5" type="ORF">DVS28_a1380</name>
</gene>
<protein>
    <submittedName>
        <fullName evidence="5">Transcriptional regulator, HxlR family</fullName>
    </submittedName>
</protein>
<dbReference type="InterPro" id="IPR002577">
    <property type="entry name" value="HTH_HxlR"/>
</dbReference>
<organism evidence="5 6">
    <name type="scientific">Euzebya pacifica</name>
    <dbReference type="NCBI Taxonomy" id="1608957"/>
    <lineage>
        <taxon>Bacteria</taxon>
        <taxon>Bacillati</taxon>
        <taxon>Actinomycetota</taxon>
        <taxon>Nitriliruptoria</taxon>
        <taxon>Euzebyales</taxon>
    </lineage>
</organism>
<dbReference type="OrthoDB" id="8904061at2"/>